<comment type="caution">
    <text evidence="1">The sequence shown here is derived from an EMBL/GenBank/DDBJ whole genome shotgun (WGS) entry which is preliminary data.</text>
</comment>
<accession>A0A855Y5I6</accession>
<dbReference type="InterPro" id="IPR027417">
    <property type="entry name" value="P-loop_NTPase"/>
</dbReference>
<protein>
    <recommendedName>
        <fullName evidence="3">Dynamin family protein</fullName>
    </recommendedName>
</protein>
<dbReference type="AlphaFoldDB" id="A0A855Y5I6"/>
<reference evidence="1 2" key="1">
    <citation type="submission" date="2018-05" db="EMBL/GenBank/DDBJ databases">
        <title>Freshwater and sediment microbial communities from various areas in North America, analyzing microbe dynamics in response to fracking.</title>
        <authorList>
            <person name="Lamendella R."/>
        </authorList>
    </citation>
    <scope>NUCLEOTIDE SEQUENCE [LARGE SCALE GENOMIC DNA]</scope>
    <source>
        <strain evidence="1 2">DB-3</strain>
    </source>
</reference>
<evidence type="ECO:0000313" key="2">
    <source>
        <dbReference type="Proteomes" id="UP000247078"/>
    </source>
</evidence>
<evidence type="ECO:0008006" key="3">
    <source>
        <dbReference type="Google" id="ProtNLM"/>
    </source>
</evidence>
<dbReference type="RefSeq" id="WP_110000381.1">
    <property type="nucleotide sequence ID" value="NZ_QGTZ01000008.1"/>
</dbReference>
<evidence type="ECO:0000313" key="1">
    <source>
        <dbReference type="EMBL" id="PWW37891.1"/>
    </source>
</evidence>
<dbReference type="EMBL" id="QGTZ01000008">
    <property type="protein sequence ID" value="PWW37891.1"/>
    <property type="molecule type" value="Genomic_DNA"/>
</dbReference>
<organism evidence="1 2">
    <name type="scientific">Paenibacillus pabuli</name>
    <dbReference type="NCBI Taxonomy" id="1472"/>
    <lineage>
        <taxon>Bacteria</taxon>
        <taxon>Bacillati</taxon>
        <taxon>Bacillota</taxon>
        <taxon>Bacilli</taxon>
        <taxon>Bacillales</taxon>
        <taxon>Paenibacillaceae</taxon>
        <taxon>Paenibacillus</taxon>
    </lineage>
</organism>
<name>A0A855Y5I6_9BACL</name>
<dbReference type="SUPFAM" id="SSF52540">
    <property type="entry name" value="P-loop containing nucleoside triphosphate hydrolases"/>
    <property type="match status" value="2"/>
</dbReference>
<sequence length="673" mass="76485">MFENNLEFEQSSHSDAEEHEKLYPTVAVVGGSKEGKSTAIAGLAHQDFREGMLLFSGDGNTTSCISEIIINPNLYTADVEVIALKEREEIFVDIGRHMKASLVPEMKNCLSSRPKKESEHDRFYADVMEKRLIPVDATFRIDKLLQNDSDAWDQYKQIMITVLKSVDQQADEEFRKNYFDLLKSEKEKFEAQRMIDTLIDQKLFPDQANTNNVAEKDNTVVAYLNELCNLIYEKAVECLGLAGFQVDEINFKALSSGKNAEDFKKSVQAVTNSKKVMAPSAACVIKAMKIRIPGPGLRVKSSPSEVAYRVYDVVGFDNDGVAKIPDRVKEALLTPVMYDAILFVKSATSAPAKNRDYLAAIQHSVRPSKLIVAVTHLDHANVFDQDEDPTSEQIQNQISTIKTDTLAMIESVIDKDCQVKLPERPDIICFANTARKKKLGDEGVTFLKENDPYPMLRTVISRAYDQVRTKINSTHHNIVANQREQFFETKEPVHELIGHIIANLTSRINEEYSDLRDLSYKLHHWTVDAILWNLYQGRSHVSYAQVWENVSIKTFSNFVNTLMENLTPSNLASGVIIRGYEDRVKREFESNLNVELIEVARKLLLESEVDSKTSECKQTILKLARTPKYNKWKIFDDLRKSLLTAVSQQNYLELLLNRAITNANLTTYSRLFL</sequence>
<gene>
    <name evidence="1" type="ORF">DET56_10884</name>
</gene>
<proteinExistence type="predicted"/>
<dbReference type="Proteomes" id="UP000247078">
    <property type="component" value="Unassembled WGS sequence"/>
</dbReference>